<dbReference type="Pfam" id="PF00012">
    <property type="entry name" value="HSP70"/>
    <property type="match status" value="1"/>
</dbReference>
<feature type="compositionally biased region" description="Low complexity" evidence="6">
    <location>
        <begin position="542"/>
        <end position="585"/>
    </location>
</feature>
<keyword evidence="4" id="KW-0346">Stress response</keyword>
<evidence type="ECO:0000256" key="4">
    <source>
        <dbReference type="ARBA" id="ARBA00023016"/>
    </source>
</evidence>
<feature type="compositionally biased region" description="Pro residues" evidence="6">
    <location>
        <begin position="586"/>
        <end position="621"/>
    </location>
</feature>
<evidence type="ECO:0000313" key="9">
    <source>
        <dbReference type="Proteomes" id="UP000291591"/>
    </source>
</evidence>
<dbReference type="InterPro" id="IPR043129">
    <property type="entry name" value="ATPase_NBD"/>
</dbReference>
<evidence type="ECO:0000256" key="3">
    <source>
        <dbReference type="ARBA" id="ARBA00022840"/>
    </source>
</evidence>
<dbReference type="PRINTS" id="PR00301">
    <property type="entry name" value="HEATSHOCK70"/>
</dbReference>
<evidence type="ECO:0000256" key="6">
    <source>
        <dbReference type="SAM" id="MobiDB-lite"/>
    </source>
</evidence>
<keyword evidence="9" id="KW-1185">Reference proteome</keyword>
<keyword evidence="7" id="KW-0472">Membrane</keyword>
<evidence type="ECO:0000256" key="5">
    <source>
        <dbReference type="ARBA" id="ARBA00023186"/>
    </source>
</evidence>
<dbReference type="InterPro" id="IPR018181">
    <property type="entry name" value="Heat_shock_70_CS"/>
</dbReference>
<dbReference type="PANTHER" id="PTHR45639:SF34">
    <property type="entry name" value="CHAPERONE PROTEIN DNAK"/>
    <property type="match status" value="1"/>
</dbReference>
<keyword evidence="3" id="KW-0067">ATP-binding</keyword>
<dbReference type="RefSeq" id="WP_130292027.1">
    <property type="nucleotide sequence ID" value="NZ_SHKL01000001.1"/>
</dbReference>
<evidence type="ECO:0000256" key="7">
    <source>
        <dbReference type="SAM" id="Phobius"/>
    </source>
</evidence>
<dbReference type="Gene3D" id="3.30.420.40">
    <property type="match status" value="2"/>
</dbReference>
<evidence type="ECO:0000256" key="2">
    <source>
        <dbReference type="ARBA" id="ARBA00022741"/>
    </source>
</evidence>
<keyword evidence="2" id="KW-0547">Nucleotide-binding</keyword>
<dbReference type="GO" id="GO:0005524">
    <property type="term" value="F:ATP binding"/>
    <property type="evidence" value="ECO:0007669"/>
    <property type="project" value="UniProtKB-KW"/>
</dbReference>
<dbReference type="SUPFAM" id="SSF53067">
    <property type="entry name" value="Actin-like ATPase domain"/>
    <property type="match status" value="2"/>
</dbReference>
<reference evidence="8 9" key="1">
    <citation type="submission" date="2019-02" db="EMBL/GenBank/DDBJ databases">
        <title>Sequencing the genomes of 1000 actinobacteria strains.</title>
        <authorList>
            <person name="Klenk H.-P."/>
        </authorList>
    </citation>
    <scope>NUCLEOTIDE SEQUENCE [LARGE SCALE GENOMIC DNA]</scope>
    <source>
        <strain evidence="8 9">DSM 45779</strain>
    </source>
</reference>
<comment type="similarity">
    <text evidence="1">Belongs to the heat shock protein 70 family.</text>
</comment>
<organism evidence="8 9">
    <name type="scientific">Pseudonocardia sediminis</name>
    <dbReference type="NCBI Taxonomy" id="1397368"/>
    <lineage>
        <taxon>Bacteria</taxon>
        <taxon>Bacillati</taxon>
        <taxon>Actinomycetota</taxon>
        <taxon>Actinomycetes</taxon>
        <taxon>Pseudonocardiales</taxon>
        <taxon>Pseudonocardiaceae</taxon>
        <taxon>Pseudonocardia</taxon>
    </lineage>
</organism>
<feature type="region of interest" description="Disordered" evidence="6">
    <location>
        <begin position="406"/>
        <end position="462"/>
    </location>
</feature>
<name>A0A4Q7V5K4_PSEST</name>
<protein>
    <submittedName>
        <fullName evidence="8">Hsp70 protein</fullName>
    </submittedName>
</protein>
<dbReference type="PANTHER" id="PTHR45639">
    <property type="entry name" value="HSC70CB, ISOFORM G-RELATED"/>
    <property type="match status" value="1"/>
</dbReference>
<dbReference type="GO" id="GO:0140662">
    <property type="term" value="F:ATP-dependent protein folding chaperone"/>
    <property type="evidence" value="ECO:0007669"/>
    <property type="project" value="InterPro"/>
</dbReference>
<dbReference type="PROSITE" id="PS01036">
    <property type="entry name" value="HSP70_3"/>
    <property type="match status" value="1"/>
</dbReference>
<feature type="transmembrane region" description="Helical" evidence="7">
    <location>
        <begin position="511"/>
        <end position="532"/>
    </location>
</feature>
<dbReference type="Gene3D" id="3.90.640.10">
    <property type="entry name" value="Actin, Chain A, domain 4"/>
    <property type="match status" value="1"/>
</dbReference>
<dbReference type="Proteomes" id="UP000291591">
    <property type="component" value="Unassembled WGS sequence"/>
</dbReference>
<dbReference type="OrthoDB" id="9766019at2"/>
<dbReference type="GO" id="GO:0030968">
    <property type="term" value="P:endoplasmic reticulum unfolded protein response"/>
    <property type="evidence" value="ECO:0007669"/>
    <property type="project" value="TreeGrafter"/>
</dbReference>
<sequence length="649" mass="64249">MGYLLGIDVGTTRTAAAISRSEAPGTPEMITLGDHSVDVPSVVFLSGDGSVLFGEAAERRAVGEPDRVAREFKRRLGDPTPVSLGGQPFTPQDLSALLVRHVVELVTRREGALPDRIAITHPASWGAHKKELLGSALASAGLTVTFLAEPQAAALCYAGSERVEPGSTIAVYDLGGGTFDAAVVRKDAGPGVGGGFTLLGRPEGIEFLGGVDFDQAVFDHVRAAAPDAFAGLDESDPQTWAAVARLRRDCCEAKEALSADTEVAVPMWLGGAGTSVRLHRGEFEELIRPALEETVAALRRAVASAGLEPAGLTSVLLVGGSSRIPLVAQLVSEQLGRPVSVDADPKNAIAKGAALALAGPDASAAAPGGVPGAGGNGGASGSGGWPAGAATGLIGAGAAAGAAGVAGTSGVAGEPVTDRMSAGTTAEPSTEYLDPSQAGTAYVPHGYDSAEPPTEQLPVLGAGGYAGYGPGHPANGYPGDGYGPDGYAGEGWAGDTALSPEPAPRAGRSPALLIGAGGVVAAVAVIGAVLFWPNEQTVSNATPNLPALPTTSAPAPAPAAPQTTANSDPSQQQSSEPTTEQQQPQQPQPNTPAPVVPPVVVPTNPTPPPTPSPKPTTPKPTPTTTASAPGNGGGGGNGGGDGGNGGGGN</sequence>
<keyword evidence="7" id="KW-0812">Transmembrane</keyword>
<keyword evidence="5" id="KW-0143">Chaperone</keyword>
<dbReference type="EMBL" id="SHKL01000001">
    <property type="protein sequence ID" value="RZT87949.1"/>
    <property type="molecule type" value="Genomic_DNA"/>
</dbReference>
<comment type="caution">
    <text evidence="8">The sequence shown here is derived from an EMBL/GenBank/DDBJ whole genome shotgun (WGS) entry which is preliminary data.</text>
</comment>
<dbReference type="InterPro" id="IPR013126">
    <property type="entry name" value="Hsp_70_fam"/>
</dbReference>
<feature type="region of interest" description="Disordered" evidence="6">
    <location>
        <begin position="542"/>
        <end position="649"/>
    </location>
</feature>
<dbReference type="AlphaFoldDB" id="A0A4Q7V5K4"/>
<accession>A0A4Q7V5K4</accession>
<keyword evidence="7" id="KW-1133">Transmembrane helix</keyword>
<gene>
    <name evidence="8" type="ORF">EV383_4881</name>
</gene>
<feature type="compositionally biased region" description="Gly residues" evidence="6">
    <location>
        <begin position="630"/>
        <end position="649"/>
    </location>
</feature>
<evidence type="ECO:0000313" key="8">
    <source>
        <dbReference type="EMBL" id="RZT87949.1"/>
    </source>
</evidence>
<evidence type="ECO:0000256" key="1">
    <source>
        <dbReference type="ARBA" id="ARBA00007381"/>
    </source>
</evidence>
<proteinExistence type="inferred from homology"/>